<feature type="non-terminal residue" evidence="3">
    <location>
        <position position="1"/>
    </location>
</feature>
<dbReference type="Gene3D" id="3.40.50.720">
    <property type="entry name" value="NAD(P)-binding Rossmann-like Domain"/>
    <property type="match status" value="1"/>
</dbReference>
<keyword evidence="1" id="KW-1133">Transmembrane helix</keyword>
<sequence>MKDRIVITGANGHIGRRLIEKLGVEYEVRALVRSDKAAQMLAESSTDDVRIVDYTSELAMTKALDGCVGVVHLVGIIRESRYNSFVDAHEKATWALRHASEATGIRQVVYLSVLGASVNSTNACLASKANAERVLTESAFSSSILRVPMVLGANDHASHAIAKRASSTMAVTFRASSLEQPIDVDDVIAAVSACLELGIGGVMCLAGPDSVSRRVLYERAGFNGLLISLPMWLGMMVAGLLEWVSDNPPMTRAMLGILDHD</sequence>
<dbReference type="InterPro" id="IPR036291">
    <property type="entry name" value="NAD(P)-bd_dom_sf"/>
</dbReference>
<organism evidence="3">
    <name type="scientific">marine metagenome</name>
    <dbReference type="NCBI Taxonomy" id="408172"/>
    <lineage>
        <taxon>unclassified sequences</taxon>
        <taxon>metagenomes</taxon>
        <taxon>ecological metagenomes</taxon>
    </lineage>
</organism>
<dbReference type="InterPro" id="IPR016040">
    <property type="entry name" value="NAD(P)-bd_dom"/>
</dbReference>
<dbReference type="Pfam" id="PF13460">
    <property type="entry name" value="NAD_binding_10"/>
    <property type="match status" value="1"/>
</dbReference>
<reference evidence="3" key="1">
    <citation type="submission" date="2018-05" db="EMBL/GenBank/DDBJ databases">
        <authorList>
            <person name="Lanie J.A."/>
            <person name="Ng W.-L."/>
            <person name="Kazmierczak K.M."/>
            <person name="Andrzejewski T.M."/>
            <person name="Davidsen T.M."/>
            <person name="Wayne K.J."/>
            <person name="Tettelin H."/>
            <person name="Glass J.I."/>
            <person name="Rusch D."/>
            <person name="Podicherti R."/>
            <person name="Tsui H.-C.T."/>
            <person name="Winkler M.E."/>
        </authorList>
    </citation>
    <scope>NUCLEOTIDE SEQUENCE</scope>
</reference>
<dbReference type="InterPro" id="IPR051207">
    <property type="entry name" value="ComplexI_NDUFA9_subunit"/>
</dbReference>
<gene>
    <name evidence="3" type="ORF">METZ01_LOCUS37323</name>
</gene>
<feature type="transmembrane region" description="Helical" evidence="1">
    <location>
        <begin position="220"/>
        <end position="241"/>
    </location>
</feature>
<dbReference type="AlphaFoldDB" id="A0A381R0S1"/>
<accession>A0A381R0S1</accession>
<protein>
    <recommendedName>
        <fullName evidence="2">NAD(P)-binding domain-containing protein</fullName>
    </recommendedName>
</protein>
<dbReference type="PANTHER" id="PTHR12126">
    <property type="entry name" value="NADH-UBIQUINONE OXIDOREDUCTASE 39 KDA SUBUNIT-RELATED"/>
    <property type="match status" value="1"/>
</dbReference>
<evidence type="ECO:0000256" key="1">
    <source>
        <dbReference type="SAM" id="Phobius"/>
    </source>
</evidence>
<dbReference type="EMBL" id="UINC01001594">
    <property type="protein sequence ID" value="SUZ84469.1"/>
    <property type="molecule type" value="Genomic_DNA"/>
</dbReference>
<dbReference type="PANTHER" id="PTHR12126:SF11">
    <property type="entry name" value="NADH DEHYDROGENASE [UBIQUINONE] 1 ALPHA SUBCOMPLEX SUBUNIT 9, MITOCHONDRIAL"/>
    <property type="match status" value="1"/>
</dbReference>
<dbReference type="GO" id="GO:0044877">
    <property type="term" value="F:protein-containing complex binding"/>
    <property type="evidence" value="ECO:0007669"/>
    <property type="project" value="TreeGrafter"/>
</dbReference>
<keyword evidence="1" id="KW-0812">Transmembrane</keyword>
<proteinExistence type="predicted"/>
<evidence type="ECO:0000259" key="2">
    <source>
        <dbReference type="Pfam" id="PF13460"/>
    </source>
</evidence>
<feature type="domain" description="NAD(P)-binding" evidence="2">
    <location>
        <begin position="9"/>
        <end position="154"/>
    </location>
</feature>
<dbReference type="SUPFAM" id="SSF51735">
    <property type="entry name" value="NAD(P)-binding Rossmann-fold domains"/>
    <property type="match status" value="1"/>
</dbReference>
<feature type="non-terminal residue" evidence="3">
    <location>
        <position position="261"/>
    </location>
</feature>
<evidence type="ECO:0000313" key="3">
    <source>
        <dbReference type="EMBL" id="SUZ84469.1"/>
    </source>
</evidence>
<keyword evidence="1" id="KW-0472">Membrane</keyword>
<name>A0A381R0S1_9ZZZZ</name>